<feature type="transmembrane region" description="Helical" evidence="6">
    <location>
        <begin position="470"/>
        <end position="494"/>
    </location>
</feature>
<reference evidence="7" key="1">
    <citation type="submission" date="2019-03" db="EMBL/GenBank/DDBJ databases">
        <title>Long read genome sequence of the mycoparasitic Pythium oligandrum ATCC 38472 isolated from sugarbeet rhizosphere.</title>
        <authorList>
            <person name="Gaulin E."/>
        </authorList>
    </citation>
    <scope>NUCLEOTIDE SEQUENCE</scope>
    <source>
        <strain evidence="7">ATCC 38472_TT</strain>
    </source>
</reference>
<evidence type="ECO:0000256" key="1">
    <source>
        <dbReference type="ARBA" id="ARBA00004141"/>
    </source>
</evidence>
<proteinExistence type="inferred from homology"/>
<dbReference type="PANTHER" id="PTHR11206">
    <property type="entry name" value="MULTIDRUG RESISTANCE PROTEIN"/>
    <property type="match status" value="1"/>
</dbReference>
<keyword evidence="5 6" id="KW-0472">Membrane</keyword>
<name>A0A8K1FCZ7_PYTOL</name>
<feature type="transmembrane region" description="Helical" evidence="6">
    <location>
        <begin position="340"/>
        <end position="361"/>
    </location>
</feature>
<dbReference type="InterPro" id="IPR045069">
    <property type="entry name" value="MATE_euk"/>
</dbReference>
<dbReference type="OrthoDB" id="2126698at2759"/>
<feature type="transmembrane region" description="Helical" evidence="6">
    <location>
        <begin position="500"/>
        <end position="518"/>
    </location>
</feature>
<feature type="transmembrane region" description="Helical" evidence="6">
    <location>
        <begin position="313"/>
        <end position="333"/>
    </location>
</feature>
<comment type="subcellular location">
    <subcellularLocation>
        <location evidence="1">Membrane</location>
        <topology evidence="1">Multi-pass membrane protein</topology>
    </subcellularLocation>
</comment>
<feature type="transmembrane region" description="Helical" evidence="6">
    <location>
        <begin position="367"/>
        <end position="389"/>
    </location>
</feature>
<dbReference type="NCBIfam" id="TIGR00797">
    <property type="entry name" value="matE"/>
    <property type="match status" value="1"/>
</dbReference>
<protein>
    <recommendedName>
        <fullName evidence="9">Multidrug and toxic compound extrusion protein</fullName>
    </recommendedName>
</protein>
<gene>
    <name evidence="7" type="ORF">Poli38472_014384</name>
</gene>
<feature type="transmembrane region" description="Helical" evidence="6">
    <location>
        <begin position="138"/>
        <end position="159"/>
    </location>
</feature>
<evidence type="ECO:0000256" key="2">
    <source>
        <dbReference type="ARBA" id="ARBA00010199"/>
    </source>
</evidence>
<dbReference type="GO" id="GO:0016020">
    <property type="term" value="C:membrane"/>
    <property type="evidence" value="ECO:0007669"/>
    <property type="project" value="UniProtKB-SubCell"/>
</dbReference>
<comment type="caution">
    <text evidence="7">The sequence shown here is derived from an EMBL/GenBank/DDBJ whole genome shotgun (WGS) entry which is preliminary data.</text>
</comment>
<dbReference type="Pfam" id="PF01554">
    <property type="entry name" value="MatE"/>
    <property type="match status" value="2"/>
</dbReference>
<dbReference type="EMBL" id="SPLM01000114">
    <property type="protein sequence ID" value="TMW57781.1"/>
    <property type="molecule type" value="Genomic_DNA"/>
</dbReference>
<evidence type="ECO:0000256" key="4">
    <source>
        <dbReference type="ARBA" id="ARBA00022989"/>
    </source>
</evidence>
<evidence type="ECO:0000256" key="6">
    <source>
        <dbReference type="SAM" id="Phobius"/>
    </source>
</evidence>
<keyword evidence="3 6" id="KW-0812">Transmembrane</keyword>
<comment type="similarity">
    <text evidence="2">Belongs to the multi antimicrobial extrusion (MATE) (TC 2.A.66.1) family.</text>
</comment>
<organism evidence="7 8">
    <name type="scientific">Pythium oligandrum</name>
    <name type="common">Mycoparasitic fungus</name>
    <dbReference type="NCBI Taxonomy" id="41045"/>
    <lineage>
        <taxon>Eukaryota</taxon>
        <taxon>Sar</taxon>
        <taxon>Stramenopiles</taxon>
        <taxon>Oomycota</taxon>
        <taxon>Peronosporomycetes</taxon>
        <taxon>Pythiales</taxon>
        <taxon>Pythiaceae</taxon>
        <taxon>Pythium</taxon>
    </lineage>
</organism>
<evidence type="ECO:0000313" key="8">
    <source>
        <dbReference type="Proteomes" id="UP000794436"/>
    </source>
</evidence>
<dbReference type="AlphaFoldDB" id="A0A8K1FCZ7"/>
<feature type="transmembrane region" description="Helical" evidence="6">
    <location>
        <begin position="242"/>
        <end position="264"/>
    </location>
</feature>
<sequence>MTEDHASMMEAALLRRPSALVSSELSVAYHHDVTLMSLESMESVAMMSKPEPDVRNGYTRLRGASVQALGPEGDMTHDKDDTLPHEKSEFKKLCALSAPIVFTYILEFLPGVISIMLVGRMDSPLTKEYVGGATLSSMFIYLSGEAPGFGLATALDTLCSQAYGAGKPQRIGISFQTGVIVLSVVFIPIFFLNWYSEQFMIWMHQPEEVTELAGIFSRWLLPGLPFLFLYELLKKVMQAQNVVAPMVWIAILSNVVNLALGIWLTWYTSLGYEGAAIARTISNVVLPAAAIPYFMWKPEAFHVWWPGFQPKQALAHVKVFLTLGVPGMFMLVLEWLSYEIMAVFVGWLPNSVVAISVHSVLSNVANIAFHVFIGISVAATVMVGNYVGSGQHDHAKMASQLGMKLSLAVAVLIVVLIAALHRQLPQMFIGDDESVSESAKAILSLIPFELLDSLNCVMQGVFRGTGRQKFAAILNLLAYFVVGLPFGFLLAFQLDCGVQGFWLGLTGGYLLSVCISLVKICRTDWIAMSEEAEARLERDES</sequence>
<dbReference type="Proteomes" id="UP000794436">
    <property type="component" value="Unassembled WGS sequence"/>
</dbReference>
<feature type="transmembrane region" description="Helical" evidence="6">
    <location>
        <begin position="212"/>
        <end position="230"/>
    </location>
</feature>
<feature type="transmembrane region" description="Helical" evidence="6">
    <location>
        <begin position="93"/>
        <end position="118"/>
    </location>
</feature>
<dbReference type="InterPro" id="IPR002528">
    <property type="entry name" value="MATE_fam"/>
</dbReference>
<dbReference type="GO" id="GO:0015297">
    <property type="term" value="F:antiporter activity"/>
    <property type="evidence" value="ECO:0007669"/>
    <property type="project" value="InterPro"/>
</dbReference>
<feature type="transmembrane region" description="Helical" evidence="6">
    <location>
        <begin position="401"/>
        <end position="421"/>
    </location>
</feature>
<dbReference type="GO" id="GO:1990961">
    <property type="term" value="P:xenobiotic detoxification by transmembrane export across the plasma membrane"/>
    <property type="evidence" value="ECO:0007669"/>
    <property type="project" value="InterPro"/>
</dbReference>
<accession>A0A8K1FCZ7</accession>
<keyword evidence="8" id="KW-1185">Reference proteome</keyword>
<dbReference type="GO" id="GO:0042910">
    <property type="term" value="F:xenobiotic transmembrane transporter activity"/>
    <property type="evidence" value="ECO:0007669"/>
    <property type="project" value="InterPro"/>
</dbReference>
<dbReference type="CDD" id="cd13132">
    <property type="entry name" value="MATE_eukaryotic"/>
    <property type="match status" value="1"/>
</dbReference>
<evidence type="ECO:0000256" key="3">
    <source>
        <dbReference type="ARBA" id="ARBA00022692"/>
    </source>
</evidence>
<keyword evidence="4 6" id="KW-1133">Transmembrane helix</keyword>
<evidence type="ECO:0008006" key="9">
    <source>
        <dbReference type="Google" id="ProtNLM"/>
    </source>
</evidence>
<evidence type="ECO:0000313" key="7">
    <source>
        <dbReference type="EMBL" id="TMW57781.1"/>
    </source>
</evidence>
<evidence type="ECO:0000256" key="5">
    <source>
        <dbReference type="ARBA" id="ARBA00023136"/>
    </source>
</evidence>
<feature type="transmembrane region" description="Helical" evidence="6">
    <location>
        <begin position="171"/>
        <end position="192"/>
    </location>
</feature>